<dbReference type="EMBL" id="CP119075">
    <property type="protein sequence ID" value="WED64933.1"/>
    <property type="molecule type" value="Genomic_DNA"/>
</dbReference>
<dbReference type="Proteomes" id="UP001218638">
    <property type="component" value="Chromosome"/>
</dbReference>
<feature type="signal peptide" evidence="3">
    <location>
        <begin position="1"/>
        <end position="19"/>
    </location>
</feature>
<keyword evidence="1 3" id="KW-0732">Signal</keyword>
<evidence type="ECO:0000313" key="6">
    <source>
        <dbReference type="Proteomes" id="UP001218638"/>
    </source>
</evidence>
<feature type="domain" description="ASPIC/UnbV" evidence="4">
    <location>
        <begin position="522"/>
        <end position="588"/>
    </location>
</feature>
<sequence>MRRVAATLGLLATALSAQVTEQPLAPRSQPAGATMFTELSAEKAGIKVTNNYDDPRMWGELYRELTFGAMGTGVAAGDFDNDGRVDVFVVSKTETSRLFRNLGNWRFDDVTAAAGLGGGKASSGLLGGLFGGDDGKTLKAWEQGAAFADVNNDGWLDLYVCRHGAPNRLYVNQGDGTFREEAAARGLAVVDGSGMGVFCDYDNDGWLDVYVQTNMMDYAKFPDGRRDYLFRNNGDGTFTNVTDRAGIRGATSGHSATWWDFDGDGWSDLYVANDFATPDQLYRNNGDGTFTDVINTTVPQMSHYSMGADFADVDSDGRFDLLVADMAATSHEKDQRSMAGSRIRGQKNDESSGVPPQLMHNALFLNTGTGRMLEAATLLGVRATDWTWSVRFEDFDHDGRVDLHVTNGMNREYHGADLLERIMISENPAEPVRIMQESPVLNETNLAFRNTGDLRFESVGAAWGLAHPGVSFGTATADFDGDGDLDVIYGNYQRGVSIYRNDSTKGGRLIVALRGSKSNRFGVGATVRIETADGTQIRRIQPTRGYLSTSEAVAHFGLGDATHIERLTVTWPNGRAQIFHDLPVNQRLVITEDGSADPVVAAPSSRPWFTEVSAALNAAVPAVERAIEEPNGQPLLYRRFNRPGPDVVTGDLNGDGRPDLVVGGTSGSPPRILVATANGAFSSGPAPDLAEPVGVAMGPLLLFEADGDGRPDLLVTRTGADTQVSPAAYQPQLFLNRGGFQAASAGTLPEMPLSAGAVVAADFDQDGDLDVFIGARVKPGEYPLGPASVLLRNDGGTFVKVDSPLTQTGMVTAAVAVDIDGDGWDDLVVATEWGPVRYWHNETGRGFSERALGAAASGWWSSLAVGDFNGDGRVDLAAGNLGLNTAYQASPEAPAVLLHGNFSRRRRASPTLIEAYWENGQLYPRRELQDLSREIRSLGRSYRRTADYAAATLSEILGEEAMANATRLETTEFRSGVFLSQPDGAHRFVAFPRLAQVAPITAMVAGDFDGDGHLDIAAGQNDHSPIELVGPFSGGIGQVLQGDGQGGFTAMAPHESGFVVPGPARSIVRVDMDADGETESFFITRSNASSLLFRRW</sequence>
<dbReference type="InterPro" id="IPR028994">
    <property type="entry name" value="Integrin_alpha_N"/>
</dbReference>
<dbReference type="Pfam" id="PF13517">
    <property type="entry name" value="FG-GAP_3"/>
    <property type="match status" value="4"/>
</dbReference>
<dbReference type="InterPro" id="IPR013517">
    <property type="entry name" value="FG-GAP"/>
</dbReference>
<dbReference type="AlphaFoldDB" id="A0AAF0A0D1"/>
<feature type="region of interest" description="Disordered" evidence="2">
    <location>
        <begin position="332"/>
        <end position="356"/>
    </location>
</feature>
<dbReference type="Pfam" id="PF07593">
    <property type="entry name" value="UnbV_ASPIC"/>
    <property type="match status" value="1"/>
</dbReference>
<dbReference type="Pfam" id="PF01839">
    <property type="entry name" value="FG-GAP"/>
    <property type="match status" value="1"/>
</dbReference>
<evidence type="ECO:0000313" key="5">
    <source>
        <dbReference type="EMBL" id="WED64933.1"/>
    </source>
</evidence>
<evidence type="ECO:0000256" key="2">
    <source>
        <dbReference type="SAM" id="MobiDB-lite"/>
    </source>
</evidence>
<evidence type="ECO:0000256" key="3">
    <source>
        <dbReference type="SAM" id="SignalP"/>
    </source>
</evidence>
<reference evidence="5" key="1">
    <citation type="submission" date="2023-03" db="EMBL/GenBank/DDBJ databases">
        <title>Lomoglobus Profundus gen. nov., sp. nov., a novel member of the phylum Verrucomicrobia, isolated from deep-marine sediment of South China Sea.</title>
        <authorList>
            <person name="Ahmad T."/>
            <person name="Ishaq S.E."/>
            <person name="Wang F."/>
        </authorList>
    </citation>
    <scope>NUCLEOTIDE SEQUENCE</scope>
    <source>
        <strain evidence="5">LMO-M01</strain>
    </source>
</reference>
<organism evidence="5 6">
    <name type="scientific">Synoicihabitans lomoniglobus</name>
    <dbReference type="NCBI Taxonomy" id="2909285"/>
    <lineage>
        <taxon>Bacteria</taxon>
        <taxon>Pseudomonadati</taxon>
        <taxon>Verrucomicrobiota</taxon>
        <taxon>Opitutia</taxon>
        <taxon>Opitutales</taxon>
        <taxon>Opitutaceae</taxon>
        <taxon>Synoicihabitans</taxon>
    </lineage>
</organism>
<evidence type="ECO:0000259" key="4">
    <source>
        <dbReference type="Pfam" id="PF07593"/>
    </source>
</evidence>
<dbReference type="InterPro" id="IPR027039">
    <property type="entry name" value="Crtac1"/>
</dbReference>
<gene>
    <name evidence="5" type="ORF">PXH66_21510</name>
</gene>
<evidence type="ECO:0000256" key="1">
    <source>
        <dbReference type="ARBA" id="ARBA00022729"/>
    </source>
</evidence>
<feature type="chain" id="PRO_5041957057" evidence="3">
    <location>
        <begin position="20"/>
        <end position="1096"/>
    </location>
</feature>
<dbReference type="PANTHER" id="PTHR16026">
    <property type="entry name" value="CARTILAGE ACIDIC PROTEIN 1"/>
    <property type="match status" value="1"/>
</dbReference>
<dbReference type="Gene3D" id="2.130.10.130">
    <property type="entry name" value="Integrin alpha, N-terminal"/>
    <property type="match status" value="5"/>
</dbReference>
<protein>
    <submittedName>
        <fullName evidence="5">VCBS repeat-containing protein</fullName>
    </submittedName>
</protein>
<dbReference type="InterPro" id="IPR011519">
    <property type="entry name" value="UnbV_ASPIC"/>
</dbReference>
<dbReference type="KEGG" id="slom:PXH66_21510"/>
<proteinExistence type="predicted"/>
<dbReference type="RefSeq" id="WP_330928277.1">
    <property type="nucleotide sequence ID" value="NZ_CP119075.1"/>
</dbReference>
<keyword evidence="6" id="KW-1185">Reference proteome</keyword>
<name>A0AAF0A0D1_9BACT</name>
<dbReference type="PANTHER" id="PTHR16026:SF0">
    <property type="entry name" value="CARTILAGE ACIDIC PROTEIN 1"/>
    <property type="match status" value="1"/>
</dbReference>
<dbReference type="SUPFAM" id="SSF69318">
    <property type="entry name" value="Integrin alpha N-terminal domain"/>
    <property type="match status" value="2"/>
</dbReference>
<accession>A0AAF0A0D1</accession>